<evidence type="ECO:0000259" key="6">
    <source>
        <dbReference type="PROSITE" id="PS50893"/>
    </source>
</evidence>
<evidence type="ECO:0000256" key="2">
    <source>
        <dbReference type="ARBA" id="ARBA00022448"/>
    </source>
</evidence>
<organism evidence="7 8">
    <name type="scientific">Chryseolinea lacunae</name>
    <dbReference type="NCBI Taxonomy" id="2801331"/>
    <lineage>
        <taxon>Bacteria</taxon>
        <taxon>Pseudomonadati</taxon>
        <taxon>Bacteroidota</taxon>
        <taxon>Cytophagia</taxon>
        <taxon>Cytophagales</taxon>
        <taxon>Fulvivirgaceae</taxon>
        <taxon>Chryseolinea</taxon>
    </lineage>
</organism>
<dbReference type="Pfam" id="PF00005">
    <property type="entry name" value="ABC_tran"/>
    <property type="match status" value="1"/>
</dbReference>
<sequence>MSIVVRLDHLTKQYLKAPRPAVSNMSFEIPEGAVFGLLGPNGAGKSTTVMMLCGLMRPDSGTVSVLGLDMQEHGAEVRKKIGVAPQEIALFPTLTAHENLVYFGRMYGLKKDEIKRQIEKYLSVFNLREKAHKQVGTFSGGMKKRLNLIAALLHQPRLVILDEPTAGVDVQSRNMILDFLTDLKAEGTSIIYSSHVLEEAERICTHLGIIDEGTVLQTGTRGHVMAQHPDCQNLEQLFLKLTGKNIRD</sequence>
<dbReference type="PROSITE" id="PS00211">
    <property type="entry name" value="ABC_TRANSPORTER_1"/>
    <property type="match status" value="1"/>
</dbReference>
<comment type="similarity">
    <text evidence="1">Belongs to the ABC transporter superfamily.</text>
</comment>
<comment type="caution">
    <text evidence="7">The sequence shown here is derived from an EMBL/GenBank/DDBJ whole genome shotgun (WGS) entry which is preliminary data.</text>
</comment>
<dbReference type="Gene3D" id="3.40.50.300">
    <property type="entry name" value="P-loop containing nucleotide triphosphate hydrolases"/>
    <property type="match status" value="1"/>
</dbReference>
<keyword evidence="8" id="KW-1185">Reference proteome</keyword>
<evidence type="ECO:0000256" key="1">
    <source>
        <dbReference type="ARBA" id="ARBA00005417"/>
    </source>
</evidence>
<dbReference type="InterPro" id="IPR017871">
    <property type="entry name" value="ABC_transporter-like_CS"/>
</dbReference>
<dbReference type="InterPro" id="IPR003439">
    <property type="entry name" value="ABC_transporter-like_ATP-bd"/>
</dbReference>
<reference evidence="7 8" key="1">
    <citation type="submission" date="2021-01" db="EMBL/GenBank/DDBJ databases">
        <title>Chryseolinea sp. Jin1 Genome sequencing and assembly.</title>
        <authorList>
            <person name="Kim I."/>
        </authorList>
    </citation>
    <scope>NUCLEOTIDE SEQUENCE [LARGE SCALE GENOMIC DNA]</scope>
    <source>
        <strain evidence="7 8">Jin1</strain>
    </source>
</reference>
<protein>
    <submittedName>
        <fullName evidence="7">ABC transporter ATP-binding protein</fullName>
    </submittedName>
</protein>
<dbReference type="InterPro" id="IPR003593">
    <property type="entry name" value="AAA+_ATPase"/>
</dbReference>
<name>A0ABS1KN38_9BACT</name>
<dbReference type="PANTHER" id="PTHR42711">
    <property type="entry name" value="ABC TRANSPORTER ATP-BINDING PROTEIN"/>
    <property type="match status" value="1"/>
</dbReference>
<proteinExistence type="inferred from homology"/>
<evidence type="ECO:0000256" key="5">
    <source>
        <dbReference type="ARBA" id="ARBA00022840"/>
    </source>
</evidence>
<dbReference type="InterPro" id="IPR027417">
    <property type="entry name" value="P-loop_NTPase"/>
</dbReference>
<dbReference type="PANTHER" id="PTHR42711:SF5">
    <property type="entry name" value="ABC TRANSPORTER ATP-BINDING PROTEIN NATA"/>
    <property type="match status" value="1"/>
</dbReference>
<keyword evidence="3" id="KW-0536">Nodulation</keyword>
<dbReference type="Proteomes" id="UP000613030">
    <property type="component" value="Unassembled WGS sequence"/>
</dbReference>
<dbReference type="GO" id="GO:0005524">
    <property type="term" value="F:ATP binding"/>
    <property type="evidence" value="ECO:0007669"/>
    <property type="project" value="UniProtKB-KW"/>
</dbReference>
<accession>A0ABS1KN38</accession>
<evidence type="ECO:0000313" key="8">
    <source>
        <dbReference type="Proteomes" id="UP000613030"/>
    </source>
</evidence>
<keyword evidence="4" id="KW-0547">Nucleotide-binding</keyword>
<dbReference type="PROSITE" id="PS50893">
    <property type="entry name" value="ABC_TRANSPORTER_2"/>
    <property type="match status" value="1"/>
</dbReference>
<evidence type="ECO:0000256" key="4">
    <source>
        <dbReference type="ARBA" id="ARBA00022741"/>
    </source>
</evidence>
<dbReference type="InterPro" id="IPR050763">
    <property type="entry name" value="ABC_transporter_ATP-binding"/>
</dbReference>
<dbReference type="SMART" id="SM00382">
    <property type="entry name" value="AAA"/>
    <property type="match status" value="1"/>
</dbReference>
<keyword evidence="5 7" id="KW-0067">ATP-binding</keyword>
<dbReference type="RefSeq" id="WP_202008226.1">
    <property type="nucleotide sequence ID" value="NZ_JAERRB010000002.1"/>
</dbReference>
<evidence type="ECO:0000313" key="7">
    <source>
        <dbReference type="EMBL" id="MBL0740851.1"/>
    </source>
</evidence>
<dbReference type="CDD" id="cd03263">
    <property type="entry name" value="ABC_subfamily_A"/>
    <property type="match status" value="1"/>
</dbReference>
<feature type="domain" description="ABC transporter" evidence="6">
    <location>
        <begin position="5"/>
        <end position="237"/>
    </location>
</feature>
<evidence type="ECO:0000256" key="3">
    <source>
        <dbReference type="ARBA" id="ARBA00022458"/>
    </source>
</evidence>
<keyword evidence="2" id="KW-0813">Transport</keyword>
<gene>
    <name evidence="7" type="ORF">JI741_06450</name>
</gene>
<dbReference type="EMBL" id="JAERRB010000002">
    <property type="protein sequence ID" value="MBL0740851.1"/>
    <property type="molecule type" value="Genomic_DNA"/>
</dbReference>
<dbReference type="SUPFAM" id="SSF52540">
    <property type="entry name" value="P-loop containing nucleoside triphosphate hydrolases"/>
    <property type="match status" value="1"/>
</dbReference>